<reference evidence="2" key="1">
    <citation type="submission" date="2011-08" db="EMBL/GenBank/DDBJ databases">
        <authorList>
            <person name="Rombauts S."/>
        </authorList>
    </citation>
    <scope>NUCLEOTIDE SEQUENCE</scope>
    <source>
        <strain evidence="2">London</strain>
    </source>
</reference>
<sequence>MFAFSRINKRLAAVLISLSSNLEMLPLVNWFMESISIKFKGGDFRCCSLYLTESPSILVSKSWASEVNLGVNCSTLNVTESNCEGNWNDPKCMPRLEWILMVHSESHLNVRQAVAMPRYEQSNLDVHSETGFHRKHFFQCYSALCILYLNLHCHFDWHHSNYQWNH</sequence>
<protein>
    <submittedName>
        <fullName evidence="1">Uncharacterized protein</fullName>
    </submittedName>
</protein>
<reference evidence="1" key="2">
    <citation type="submission" date="2015-06" db="UniProtKB">
        <authorList>
            <consortium name="EnsemblMetazoa"/>
        </authorList>
    </citation>
    <scope>IDENTIFICATION</scope>
</reference>
<dbReference type="EnsemblMetazoa" id="tetur28g02290.1">
    <property type="protein sequence ID" value="tetur28g02290.1"/>
    <property type="gene ID" value="tetur28g02290"/>
</dbReference>
<evidence type="ECO:0000313" key="1">
    <source>
        <dbReference type="EnsemblMetazoa" id="tetur28g02290.1"/>
    </source>
</evidence>
<keyword evidence="2" id="KW-1185">Reference proteome</keyword>
<accession>T1KZP0</accession>
<dbReference type="EMBL" id="CAEY01000743">
    <property type="status" value="NOT_ANNOTATED_CDS"/>
    <property type="molecule type" value="Genomic_DNA"/>
</dbReference>
<name>T1KZP0_TETUR</name>
<dbReference type="AlphaFoldDB" id="T1KZP0"/>
<organism evidence="1 2">
    <name type="scientific">Tetranychus urticae</name>
    <name type="common">Two-spotted spider mite</name>
    <dbReference type="NCBI Taxonomy" id="32264"/>
    <lineage>
        <taxon>Eukaryota</taxon>
        <taxon>Metazoa</taxon>
        <taxon>Ecdysozoa</taxon>
        <taxon>Arthropoda</taxon>
        <taxon>Chelicerata</taxon>
        <taxon>Arachnida</taxon>
        <taxon>Acari</taxon>
        <taxon>Acariformes</taxon>
        <taxon>Trombidiformes</taxon>
        <taxon>Prostigmata</taxon>
        <taxon>Eleutherengona</taxon>
        <taxon>Raphignathae</taxon>
        <taxon>Tetranychoidea</taxon>
        <taxon>Tetranychidae</taxon>
        <taxon>Tetranychus</taxon>
    </lineage>
</organism>
<dbReference type="HOGENOM" id="CLU_1604840_0_0_1"/>
<proteinExistence type="predicted"/>
<evidence type="ECO:0000313" key="2">
    <source>
        <dbReference type="Proteomes" id="UP000015104"/>
    </source>
</evidence>
<dbReference type="Proteomes" id="UP000015104">
    <property type="component" value="Unassembled WGS sequence"/>
</dbReference>